<dbReference type="Gene3D" id="3.40.50.150">
    <property type="entry name" value="Vaccinia Virus protein VP39"/>
    <property type="match status" value="1"/>
</dbReference>
<comment type="caution">
    <text evidence="2">The sequence shown here is derived from an EMBL/GenBank/DDBJ whole genome shotgun (WGS) entry which is preliminary data.</text>
</comment>
<dbReference type="InterPro" id="IPR013217">
    <property type="entry name" value="Methyltransf_12"/>
</dbReference>
<dbReference type="OrthoDB" id="8385759at2"/>
<dbReference type="InterPro" id="IPR029063">
    <property type="entry name" value="SAM-dependent_MTases_sf"/>
</dbReference>
<dbReference type="CDD" id="cd02440">
    <property type="entry name" value="AdoMet_MTases"/>
    <property type="match status" value="1"/>
</dbReference>
<feature type="domain" description="Methyltransferase type 12" evidence="1">
    <location>
        <begin position="62"/>
        <end position="156"/>
    </location>
</feature>
<accession>A0A2T0VE37</accession>
<dbReference type="SUPFAM" id="SSF53335">
    <property type="entry name" value="S-adenosyl-L-methionine-dependent methyltransferases"/>
    <property type="match status" value="1"/>
</dbReference>
<dbReference type="EMBL" id="PVTL01000004">
    <property type="protein sequence ID" value="PRY68435.1"/>
    <property type="molecule type" value="Genomic_DNA"/>
</dbReference>
<dbReference type="PANTHER" id="PTHR43464">
    <property type="entry name" value="METHYLTRANSFERASE"/>
    <property type="match status" value="1"/>
</dbReference>
<dbReference type="RefSeq" id="WP_106211898.1">
    <property type="nucleotide sequence ID" value="NZ_PVTL01000004.1"/>
</dbReference>
<evidence type="ECO:0000313" key="3">
    <source>
        <dbReference type="Proteomes" id="UP000237983"/>
    </source>
</evidence>
<name>A0A2T0VE37_9MICO</name>
<gene>
    <name evidence="2" type="ORF">B0I08_104137</name>
</gene>
<proteinExistence type="predicted"/>
<dbReference type="PANTHER" id="PTHR43464:SF82">
    <property type="entry name" value="METHYLTRANSFERASE DOMAIN-CONTAINING PROTEIN"/>
    <property type="match status" value="1"/>
</dbReference>
<dbReference type="GO" id="GO:0032259">
    <property type="term" value="P:methylation"/>
    <property type="evidence" value="ECO:0007669"/>
    <property type="project" value="UniProtKB-KW"/>
</dbReference>
<dbReference type="AlphaFoldDB" id="A0A2T0VE37"/>
<reference evidence="2 3" key="1">
    <citation type="submission" date="2018-03" db="EMBL/GenBank/DDBJ databases">
        <title>Genomic Encyclopedia of Type Strains, Phase III (KMG-III): the genomes of soil and plant-associated and newly described type strains.</title>
        <authorList>
            <person name="Whitman W."/>
        </authorList>
    </citation>
    <scope>NUCLEOTIDE SEQUENCE [LARGE SCALE GENOMIC DNA]</scope>
    <source>
        <strain evidence="2 3">CGMCC 1.12484</strain>
    </source>
</reference>
<evidence type="ECO:0000313" key="2">
    <source>
        <dbReference type="EMBL" id="PRY68435.1"/>
    </source>
</evidence>
<keyword evidence="2" id="KW-0808">Transferase</keyword>
<organism evidence="2 3">
    <name type="scientific">Glaciihabitans tibetensis</name>
    <dbReference type="NCBI Taxonomy" id="1266600"/>
    <lineage>
        <taxon>Bacteria</taxon>
        <taxon>Bacillati</taxon>
        <taxon>Actinomycetota</taxon>
        <taxon>Actinomycetes</taxon>
        <taxon>Micrococcales</taxon>
        <taxon>Microbacteriaceae</taxon>
        <taxon>Glaciihabitans</taxon>
    </lineage>
</organism>
<dbReference type="Proteomes" id="UP000237983">
    <property type="component" value="Unassembled WGS sequence"/>
</dbReference>
<keyword evidence="2" id="KW-0489">Methyltransferase</keyword>
<protein>
    <submittedName>
        <fullName evidence="2">Methyltransferase family protein</fullName>
    </submittedName>
</protein>
<dbReference type="Pfam" id="PF08242">
    <property type="entry name" value="Methyltransf_12"/>
    <property type="match status" value="1"/>
</dbReference>
<keyword evidence="3" id="KW-1185">Reference proteome</keyword>
<dbReference type="GO" id="GO:0008168">
    <property type="term" value="F:methyltransferase activity"/>
    <property type="evidence" value="ECO:0007669"/>
    <property type="project" value="UniProtKB-KW"/>
</dbReference>
<evidence type="ECO:0000259" key="1">
    <source>
        <dbReference type="Pfam" id="PF08242"/>
    </source>
</evidence>
<sequence>MGYVDEVEANRANWDERVADHLVAYEAEKFADDPDANRVRFEASVLAPHLPAESLDGLDVVHLQCHIGVDSISLARLGARVVGTDFSGEAIEAAQRLAARAGVEASFIRTSNENAPALLGRQFDVVYTTVGVLAWLPDLASWARSIAQLLKPGGVLFLYESHPMVMTLQYDRTDELLVVSEPYFGTAEPQRFDEGTTYASDTILTNRTTYEWQHSLDEIFTSILTAGLGIEAYHEYTAMPWKPIPQLVSTDAGFALPTGRERVPLMFSIVARKPA</sequence>